<dbReference type="EMBL" id="UATH01000001">
    <property type="protein sequence ID" value="SPY08346.1"/>
    <property type="molecule type" value="Genomic_DNA"/>
</dbReference>
<evidence type="ECO:0000313" key="2">
    <source>
        <dbReference type="Proteomes" id="UP000250242"/>
    </source>
</evidence>
<accession>A0A2X1UMF5</accession>
<reference evidence="1 2" key="1">
    <citation type="submission" date="2018-06" db="EMBL/GenBank/DDBJ databases">
        <authorList>
            <consortium name="Pathogen Informatics"/>
            <person name="Doyle S."/>
        </authorList>
    </citation>
    <scope>NUCLEOTIDE SEQUENCE [LARGE SCALE GENOMIC DNA]</scope>
    <source>
        <strain evidence="1 2">NCTC11009</strain>
    </source>
</reference>
<dbReference type="InterPro" id="IPR025562">
    <property type="entry name" value="Tae4"/>
</dbReference>
<sequence>MSKPNFMRIWNEFPDHMKYPTMKDLFTWQGGQAERNIYAEGFGPGGNTCASRLSIAFNRGGWPINAAVAASVGANTVKAADGSRIIYRVRELESYLAKMLGKSGDIDTTMPFDSEFKGRRGIIVFRVGWRNATGHIALFNGQTYREPSHDDYSRYIDSSMPTTRTKQSLFWEFN</sequence>
<protein>
    <recommendedName>
        <fullName evidence="3">Type VI secretion system amidase effector protein Tae4</fullName>
    </recommendedName>
</protein>
<evidence type="ECO:0008006" key="3">
    <source>
        <dbReference type="Google" id="ProtNLM"/>
    </source>
</evidence>
<proteinExistence type="predicted"/>
<dbReference type="Proteomes" id="UP000250242">
    <property type="component" value="Unassembled WGS sequence"/>
</dbReference>
<evidence type="ECO:0000313" key="1">
    <source>
        <dbReference type="EMBL" id="SPY08346.1"/>
    </source>
</evidence>
<dbReference type="RefSeq" id="WP_257998124.1">
    <property type="nucleotide sequence ID" value="NZ_PNGK01000024.1"/>
</dbReference>
<organism evidence="1 2">
    <name type="scientific">Oligella urethralis</name>
    <dbReference type="NCBI Taxonomy" id="90245"/>
    <lineage>
        <taxon>Bacteria</taxon>
        <taxon>Pseudomonadati</taxon>
        <taxon>Pseudomonadota</taxon>
        <taxon>Betaproteobacteria</taxon>
        <taxon>Burkholderiales</taxon>
        <taxon>Alcaligenaceae</taxon>
        <taxon>Oligella</taxon>
    </lineage>
</organism>
<dbReference type="Pfam" id="PF14113">
    <property type="entry name" value="Tae4"/>
    <property type="match status" value="1"/>
</dbReference>
<gene>
    <name evidence="1" type="ORF">NCTC11009_01572</name>
</gene>
<dbReference type="AlphaFoldDB" id="A0A2X1UMF5"/>
<dbReference type="Gene3D" id="3.90.1720.70">
    <property type="match status" value="1"/>
</dbReference>
<name>A0A2X1UMF5_9BURK</name>